<organism evidence="1 2">
    <name type="scientific">Dermacentor silvarum</name>
    <name type="common">Tick</name>
    <dbReference type="NCBI Taxonomy" id="543639"/>
    <lineage>
        <taxon>Eukaryota</taxon>
        <taxon>Metazoa</taxon>
        <taxon>Ecdysozoa</taxon>
        <taxon>Arthropoda</taxon>
        <taxon>Chelicerata</taxon>
        <taxon>Arachnida</taxon>
        <taxon>Acari</taxon>
        <taxon>Parasitiformes</taxon>
        <taxon>Ixodida</taxon>
        <taxon>Ixodoidea</taxon>
        <taxon>Ixodidae</taxon>
        <taxon>Rhipicephalinae</taxon>
        <taxon>Dermacentor</taxon>
    </lineage>
</organism>
<sequence length="306" mass="34302">MGTAIFVLPPIIYYQAKTLSYSFMQWIFYLNILHGFAALPFIYLFSLVFSHAGVGFSKMAISTFVISLLGCMASVFMEHYASTLDSFPLTVVIELALQVLRLLPSFSYSRGMTKLLQLASENFICRIGGQVLEAACFAKTAESKLSLQQCCAHINDPDPAQYAIEPLDTHPYSVFYEILTLVIEGPALFLLLLFIDCSWRRRLDQRLSDPAPEQRLRLEVQAGAQGLAASIGGKKAGKREDTDVQREDKLVTGLLYQRLPPPQGVNPAMIVCRLEKAYGYFDTNVVLQARFICHYPFRQVEIQSSS</sequence>
<evidence type="ECO:0000313" key="1">
    <source>
        <dbReference type="EMBL" id="KAH7967144.1"/>
    </source>
</evidence>
<accession>A0ACB8DG79</accession>
<reference evidence="1" key="1">
    <citation type="submission" date="2020-05" db="EMBL/GenBank/DDBJ databases">
        <title>Large-scale comparative analyses of tick genomes elucidate their genetic diversity and vector capacities.</title>
        <authorList>
            <person name="Jia N."/>
            <person name="Wang J."/>
            <person name="Shi W."/>
            <person name="Du L."/>
            <person name="Sun Y."/>
            <person name="Zhan W."/>
            <person name="Jiang J."/>
            <person name="Wang Q."/>
            <person name="Zhang B."/>
            <person name="Ji P."/>
            <person name="Sakyi L.B."/>
            <person name="Cui X."/>
            <person name="Yuan T."/>
            <person name="Jiang B."/>
            <person name="Yang W."/>
            <person name="Lam T.T.-Y."/>
            <person name="Chang Q."/>
            <person name="Ding S."/>
            <person name="Wang X."/>
            <person name="Zhu J."/>
            <person name="Ruan X."/>
            <person name="Zhao L."/>
            <person name="Wei J."/>
            <person name="Que T."/>
            <person name="Du C."/>
            <person name="Cheng J."/>
            <person name="Dai P."/>
            <person name="Han X."/>
            <person name="Huang E."/>
            <person name="Gao Y."/>
            <person name="Liu J."/>
            <person name="Shao H."/>
            <person name="Ye R."/>
            <person name="Li L."/>
            <person name="Wei W."/>
            <person name="Wang X."/>
            <person name="Wang C."/>
            <person name="Yang T."/>
            <person name="Huo Q."/>
            <person name="Li W."/>
            <person name="Guo W."/>
            <person name="Chen H."/>
            <person name="Zhou L."/>
            <person name="Ni X."/>
            <person name="Tian J."/>
            <person name="Zhou Y."/>
            <person name="Sheng Y."/>
            <person name="Liu T."/>
            <person name="Pan Y."/>
            <person name="Xia L."/>
            <person name="Li J."/>
            <person name="Zhao F."/>
            <person name="Cao W."/>
        </authorList>
    </citation>
    <scope>NUCLEOTIDE SEQUENCE</scope>
    <source>
        <strain evidence="1">Dsil-2018</strain>
    </source>
</reference>
<keyword evidence="2" id="KW-1185">Reference proteome</keyword>
<dbReference type="Proteomes" id="UP000821865">
    <property type="component" value="Chromosome 2"/>
</dbReference>
<evidence type="ECO:0000313" key="2">
    <source>
        <dbReference type="Proteomes" id="UP000821865"/>
    </source>
</evidence>
<gene>
    <name evidence="1" type="ORF">HPB49_023021</name>
</gene>
<dbReference type="EMBL" id="CM023471">
    <property type="protein sequence ID" value="KAH7967144.1"/>
    <property type="molecule type" value="Genomic_DNA"/>
</dbReference>
<protein>
    <submittedName>
        <fullName evidence="1">Uncharacterized protein</fullName>
    </submittedName>
</protein>
<proteinExistence type="predicted"/>
<comment type="caution">
    <text evidence="1">The sequence shown here is derived from an EMBL/GenBank/DDBJ whole genome shotgun (WGS) entry which is preliminary data.</text>
</comment>
<name>A0ACB8DG79_DERSI</name>